<accession>A0A6G3XCW0</accession>
<protein>
    <submittedName>
        <fullName evidence="1">ABC transporter permease</fullName>
    </submittedName>
</protein>
<organism evidence="1">
    <name type="scientific">Streptomyces sp. SID7499</name>
    <dbReference type="NCBI Taxonomy" id="2706086"/>
    <lineage>
        <taxon>Bacteria</taxon>
        <taxon>Bacillati</taxon>
        <taxon>Actinomycetota</taxon>
        <taxon>Actinomycetes</taxon>
        <taxon>Kitasatosporales</taxon>
        <taxon>Streptomycetaceae</taxon>
        <taxon>Streptomyces</taxon>
    </lineage>
</organism>
<dbReference type="AlphaFoldDB" id="A0A6G3XCW0"/>
<evidence type="ECO:0000313" key="1">
    <source>
        <dbReference type="EMBL" id="NEE15626.1"/>
    </source>
</evidence>
<reference evidence="1" key="1">
    <citation type="submission" date="2020-01" db="EMBL/GenBank/DDBJ databases">
        <title>Insect and environment-associated Actinomycetes.</title>
        <authorList>
            <person name="Currrie C."/>
            <person name="Chevrette M."/>
            <person name="Carlson C."/>
            <person name="Stubbendieck R."/>
            <person name="Wendt-Pienkowski E."/>
        </authorList>
    </citation>
    <scope>NUCLEOTIDE SEQUENCE</scope>
    <source>
        <strain evidence="1">SID7499</strain>
    </source>
</reference>
<comment type="caution">
    <text evidence="1">The sequence shown here is derived from an EMBL/GenBank/DDBJ whole genome shotgun (WGS) entry which is preliminary data.</text>
</comment>
<feature type="non-terminal residue" evidence="1">
    <location>
        <position position="1"/>
    </location>
</feature>
<name>A0A6G3XCW0_9ACTN</name>
<sequence length="43" mass="4330">GGAVLTLALWSLAGLAVVLFVRRTPTSTPEAPTAPAREPALTG</sequence>
<proteinExistence type="predicted"/>
<gene>
    <name evidence="1" type="ORF">G3M58_55330</name>
</gene>
<dbReference type="EMBL" id="JAAGMN010005738">
    <property type="protein sequence ID" value="NEE15626.1"/>
    <property type="molecule type" value="Genomic_DNA"/>
</dbReference>